<evidence type="ECO:0000256" key="4">
    <source>
        <dbReference type="ARBA" id="ARBA00022605"/>
    </source>
</evidence>
<dbReference type="GO" id="GO:0050661">
    <property type="term" value="F:NADP binding"/>
    <property type="evidence" value="ECO:0007669"/>
    <property type="project" value="InterPro"/>
</dbReference>
<comment type="pathway">
    <text evidence="1 11">Amino-acid biosynthesis; L-valine biosynthesis; L-valine from pyruvate: step 2/4.</text>
</comment>
<dbReference type="EMBL" id="CP070496">
    <property type="protein sequence ID" value="QSB06407.1"/>
    <property type="molecule type" value="Genomic_DNA"/>
</dbReference>
<dbReference type="GO" id="GO:0004455">
    <property type="term" value="F:ketol-acid reductoisomerase activity"/>
    <property type="evidence" value="ECO:0007669"/>
    <property type="project" value="UniProtKB-UniRule"/>
</dbReference>
<evidence type="ECO:0000313" key="16">
    <source>
        <dbReference type="Proteomes" id="UP000662939"/>
    </source>
</evidence>
<feature type="binding site" evidence="11 12">
    <location>
        <position position="192"/>
    </location>
    <ligand>
        <name>Mg(2+)</name>
        <dbReference type="ChEBI" id="CHEBI:18420"/>
        <label>1</label>
    </ligand>
</feature>
<feature type="domain" description="KARI C-terminal knotted" evidence="14">
    <location>
        <begin position="184"/>
        <end position="328"/>
    </location>
</feature>
<dbReference type="EC" id="1.1.1.86" evidence="11"/>
<feature type="binding site" evidence="11 12">
    <location>
        <position position="253"/>
    </location>
    <ligand>
        <name>substrate</name>
    </ligand>
</feature>
<dbReference type="FunFam" id="3.40.50.720:FF:000023">
    <property type="entry name" value="Ketol-acid reductoisomerase (NADP(+))"/>
    <property type="match status" value="1"/>
</dbReference>
<dbReference type="GO" id="GO:0005829">
    <property type="term" value="C:cytosol"/>
    <property type="evidence" value="ECO:0007669"/>
    <property type="project" value="TreeGrafter"/>
</dbReference>
<feature type="binding site" evidence="11">
    <location>
        <begin position="26"/>
        <end position="29"/>
    </location>
    <ligand>
        <name>NADP(+)</name>
        <dbReference type="ChEBI" id="CHEBI:58349"/>
    </ligand>
</feature>
<keyword evidence="6 11" id="KW-0460">Magnesium</keyword>
<comment type="pathway">
    <text evidence="2 11">Amino-acid biosynthesis; L-isoleucine biosynthesis; L-isoleucine from 2-oxobutanoate: step 2/4.</text>
</comment>
<dbReference type="NCBIfam" id="NF009940">
    <property type="entry name" value="PRK13403.1"/>
    <property type="match status" value="1"/>
</dbReference>
<dbReference type="AlphaFoldDB" id="A0A895XMQ3"/>
<dbReference type="PROSITE" id="PS51850">
    <property type="entry name" value="KARI_N"/>
    <property type="match status" value="1"/>
</dbReference>
<dbReference type="InterPro" id="IPR013116">
    <property type="entry name" value="KARI_N"/>
</dbReference>
<organism evidence="15 16">
    <name type="scientific">Natronoglycomyces albus</name>
    <dbReference type="NCBI Taxonomy" id="2811108"/>
    <lineage>
        <taxon>Bacteria</taxon>
        <taxon>Bacillati</taxon>
        <taxon>Actinomycetota</taxon>
        <taxon>Actinomycetes</taxon>
        <taxon>Glycomycetales</taxon>
        <taxon>Glycomycetaceae</taxon>
        <taxon>Natronoglycomyces</taxon>
    </lineage>
</organism>
<feature type="active site" evidence="11">
    <location>
        <position position="109"/>
    </location>
</feature>
<feature type="binding site" evidence="11">
    <location>
        <position position="135"/>
    </location>
    <ligand>
        <name>NADP(+)</name>
        <dbReference type="ChEBI" id="CHEBI:58349"/>
    </ligand>
</feature>
<keyword evidence="8 11" id="KW-0560">Oxidoreductase</keyword>
<evidence type="ECO:0000259" key="14">
    <source>
        <dbReference type="PROSITE" id="PS51851"/>
    </source>
</evidence>
<dbReference type="Pfam" id="PF07991">
    <property type="entry name" value="KARI_N"/>
    <property type="match status" value="1"/>
</dbReference>
<dbReference type="UniPathway" id="UPA00047">
    <property type="reaction ID" value="UER00056"/>
</dbReference>
<evidence type="ECO:0000256" key="12">
    <source>
        <dbReference type="PROSITE-ProRule" id="PRU01198"/>
    </source>
</evidence>
<dbReference type="PANTHER" id="PTHR21371:SF1">
    <property type="entry name" value="KETOL-ACID REDUCTOISOMERASE, MITOCHONDRIAL"/>
    <property type="match status" value="1"/>
</dbReference>
<dbReference type="InterPro" id="IPR013023">
    <property type="entry name" value="KARI"/>
</dbReference>
<sequence length="330" mass="35918">MAAEVFYDSDADLALISDKSVAVLGYGSQGHAHALSLRDSGIEVRVGLPENSKSRAKAEDEGLTVTTPAQACEWADVIMVLTPDTTQAKLFEKDIAPHLKSGDTLMFGHGFNIRYGLISVPSDVDVSMVAPKSPGHLVRRQYVDGKGVPCLVAVEQDSSGQAFETALAYAKAIGGTRAGVLKTTFTEETETDLFGEQVVLCGGITELIRAGFDTLVEAGYSPEAAYFECLHETKLIVDMLYEGGLGNMWSSVSDTAEYGGVTRGPRVISQASREEMRKALAEIQDGRFAKEWVAEAENYEQFNKLRAQQREHGIEKVGAELRQMMPWVKK</sequence>
<accession>A0A895XMQ3</accession>
<evidence type="ECO:0000256" key="11">
    <source>
        <dbReference type="HAMAP-Rule" id="MF_00435"/>
    </source>
</evidence>
<comment type="catalytic activity">
    <reaction evidence="10 11">
        <text>(2R)-2,3-dihydroxy-3-methylbutanoate + NADP(+) = (2S)-2-acetolactate + NADPH + H(+)</text>
        <dbReference type="Rhea" id="RHEA:22068"/>
        <dbReference type="ChEBI" id="CHEBI:15378"/>
        <dbReference type="ChEBI" id="CHEBI:49072"/>
        <dbReference type="ChEBI" id="CHEBI:57783"/>
        <dbReference type="ChEBI" id="CHEBI:58349"/>
        <dbReference type="ChEBI" id="CHEBI:58476"/>
        <dbReference type="EC" id="1.1.1.86"/>
    </reaction>
</comment>
<feature type="binding site" evidence="11 12">
    <location>
        <position position="228"/>
    </location>
    <ligand>
        <name>Mg(2+)</name>
        <dbReference type="ChEBI" id="CHEBI:18420"/>
        <label>2</label>
    </ligand>
</feature>
<dbReference type="PANTHER" id="PTHR21371">
    <property type="entry name" value="KETOL-ACID REDUCTOISOMERASE, MITOCHONDRIAL"/>
    <property type="match status" value="1"/>
</dbReference>
<dbReference type="PROSITE" id="PS51851">
    <property type="entry name" value="KARI_C"/>
    <property type="match status" value="1"/>
</dbReference>
<dbReference type="GO" id="GO:0009099">
    <property type="term" value="P:L-valine biosynthetic process"/>
    <property type="evidence" value="ECO:0007669"/>
    <property type="project" value="UniProtKB-UniRule"/>
</dbReference>
<dbReference type="HAMAP" id="MF_00435">
    <property type="entry name" value="IlvC"/>
    <property type="match status" value="1"/>
</dbReference>
<comment type="function">
    <text evidence="11">Involved in the biosynthesis of branched-chain amino acids (BCAA). Catalyzes an alkyl-migration followed by a ketol-acid reduction of (S)-2-acetolactate (S2AL) to yield (R)-2,3-dihydroxy-isovalerate. In the isomerase reaction, S2AL is rearranged via a Mg-dependent methyl migration to produce 3-hydroxy-3-methyl-2-ketobutyrate (HMKB). In the reductase reaction, this 2-ketoacid undergoes a metal-dependent reduction by NADPH to yield (R)-2,3-dihydroxy-isovalerate.</text>
</comment>
<dbReference type="SUPFAM" id="SSF51735">
    <property type="entry name" value="NAD(P)-binding Rossmann-fold domains"/>
    <property type="match status" value="1"/>
</dbReference>
<evidence type="ECO:0000256" key="2">
    <source>
        <dbReference type="ARBA" id="ARBA00004885"/>
    </source>
</evidence>
<dbReference type="UniPathway" id="UPA00049">
    <property type="reaction ID" value="UER00060"/>
</dbReference>
<evidence type="ECO:0000259" key="13">
    <source>
        <dbReference type="PROSITE" id="PS51850"/>
    </source>
</evidence>
<dbReference type="RefSeq" id="WP_213172416.1">
    <property type="nucleotide sequence ID" value="NZ_CP070496.1"/>
</dbReference>
<keyword evidence="7 11" id="KW-0521">NADP</keyword>
<dbReference type="Gene3D" id="3.40.50.720">
    <property type="entry name" value="NAD(P)-binding Rossmann-like Domain"/>
    <property type="match status" value="1"/>
</dbReference>
<dbReference type="InterPro" id="IPR014359">
    <property type="entry name" value="KARI_prok"/>
</dbReference>
<keyword evidence="4 11" id="KW-0028">Amino-acid biosynthesis</keyword>
<dbReference type="GO" id="GO:0009097">
    <property type="term" value="P:isoleucine biosynthetic process"/>
    <property type="evidence" value="ECO:0007669"/>
    <property type="project" value="UniProtKB-UniRule"/>
</dbReference>
<feature type="binding site" evidence="11 12">
    <location>
        <position position="196"/>
    </location>
    <ligand>
        <name>Mg(2+)</name>
        <dbReference type="ChEBI" id="CHEBI:18420"/>
        <label>1</label>
    </ligand>
</feature>
<proteinExistence type="inferred from homology"/>
<name>A0A895XMQ3_9ACTN</name>
<comment type="caution">
    <text evidence="11">Lacks conserved residue(s) required for the propagation of feature annotation.</text>
</comment>
<dbReference type="PIRSF" id="PIRSF000116">
    <property type="entry name" value="IlvC_gammaproteo"/>
    <property type="match status" value="1"/>
</dbReference>
<protein>
    <recommendedName>
        <fullName evidence="11">Ketol-acid reductoisomerase (NADP(+))</fullName>
        <shortName evidence="11">KARI</shortName>
        <ecNumber evidence="11">1.1.1.86</ecNumber>
    </recommendedName>
    <alternativeName>
        <fullName evidence="11">Acetohydroxy-acid isomeroreductase</fullName>
        <shortName evidence="11">AHIR</shortName>
    </alternativeName>
    <alternativeName>
        <fullName evidence="11">Alpha-keto-beta-hydroxylacyl reductoisomerase</fullName>
    </alternativeName>
</protein>
<gene>
    <name evidence="11 15" type="primary">ilvC</name>
    <name evidence="15" type="ORF">JQS30_05750</name>
</gene>
<evidence type="ECO:0000256" key="5">
    <source>
        <dbReference type="ARBA" id="ARBA00022723"/>
    </source>
</evidence>
<keyword evidence="16" id="KW-1185">Reference proteome</keyword>
<feature type="binding site" evidence="11 12">
    <location>
        <position position="192"/>
    </location>
    <ligand>
        <name>Mg(2+)</name>
        <dbReference type="ChEBI" id="CHEBI:18420"/>
        <label>2</label>
    </ligand>
</feature>
<evidence type="ECO:0000313" key="15">
    <source>
        <dbReference type="EMBL" id="QSB06407.1"/>
    </source>
</evidence>
<dbReference type="Gene3D" id="6.10.240.10">
    <property type="match status" value="1"/>
</dbReference>
<dbReference type="InterPro" id="IPR000506">
    <property type="entry name" value="KARI_C"/>
</dbReference>
<evidence type="ECO:0000256" key="7">
    <source>
        <dbReference type="ARBA" id="ARBA00022857"/>
    </source>
</evidence>
<feature type="binding site" evidence="11">
    <location>
        <position position="52"/>
    </location>
    <ligand>
        <name>NADP(+)</name>
        <dbReference type="ChEBI" id="CHEBI:58349"/>
    </ligand>
</feature>
<dbReference type="Pfam" id="PF01450">
    <property type="entry name" value="KARI_C"/>
    <property type="match status" value="1"/>
</dbReference>
<dbReference type="SUPFAM" id="SSF48179">
    <property type="entry name" value="6-phosphogluconate dehydrogenase C-terminal domain-like"/>
    <property type="match status" value="1"/>
</dbReference>
<evidence type="ECO:0000256" key="9">
    <source>
        <dbReference type="ARBA" id="ARBA00023304"/>
    </source>
</evidence>
<dbReference type="NCBIfam" id="NF004017">
    <property type="entry name" value="PRK05479.1"/>
    <property type="match status" value="1"/>
</dbReference>
<dbReference type="InterPro" id="IPR008927">
    <property type="entry name" value="6-PGluconate_DH-like_C_sf"/>
</dbReference>
<evidence type="ECO:0000256" key="10">
    <source>
        <dbReference type="ARBA" id="ARBA00049021"/>
    </source>
</evidence>
<evidence type="ECO:0000256" key="6">
    <source>
        <dbReference type="ARBA" id="ARBA00022842"/>
    </source>
</evidence>
<reference evidence="15" key="1">
    <citation type="submission" date="2021-02" db="EMBL/GenBank/DDBJ databases">
        <title>Natronoglycomyces albus gen. nov., sp. nov, a haloalkaliphilic actinobacterium from a soda solonchak soil.</title>
        <authorList>
            <person name="Sorokin D.Y."/>
            <person name="Khijniak T.V."/>
            <person name="Zakharycheva A.P."/>
            <person name="Boueva O.V."/>
            <person name="Ariskina E.V."/>
            <person name="Hahnke R.L."/>
            <person name="Bunk B."/>
            <person name="Sproer C."/>
            <person name="Schumann P."/>
            <person name="Evtushenko L.I."/>
            <person name="Kublanov I.V."/>
        </authorList>
    </citation>
    <scope>NUCLEOTIDE SEQUENCE</scope>
    <source>
        <strain evidence="15">DSM 106290</strain>
    </source>
</reference>
<comment type="similarity">
    <text evidence="3 11 12">Belongs to the ketol-acid reductoisomerase family.</text>
</comment>
<dbReference type="GO" id="GO:0000287">
    <property type="term" value="F:magnesium ion binding"/>
    <property type="evidence" value="ECO:0007669"/>
    <property type="project" value="UniProtKB-UniRule"/>
</dbReference>
<comment type="cofactor">
    <cofactor evidence="11">
        <name>Mg(2+)</name>
        <dbReference type="ChEBI" id="CHEBI:18420"/>
    </cofactor>
    <text evidence="11">Binds 2 magnesium ions per subunit.</text>
</comment>
<dbReference type="NCBIfam" id="TIGR00465">
    <property type="entry name" value="ilvC"/>
    <property type="match status" value="1"/>
</dbReference>
<keyword evidence="5 11" id="KW-0479">Metal-binding</keyword>
<dbReference type="InterPro" id="IPR036291">
    <property type="entry name" value="NAD(P)-bd_dom_sf"/>
</dbReference>
<dbReference type="KEGG" id="nav:JQS30_05750"/>
<evidence type="ECO:0000256" key="3">
    <source>
        <dbReference type="ARBA" id="ARBA00010318"/>
    </source>
</evidence>
<feature type="domain" description="KARI N-terminal Rossmann" evidence="13">
    <location>
        <begin position="3"/>
        <end position="183"/>
    </location>
</feature>
<evidence type="ECO:0000256" key="8">
    <source>
        <dbReference type="ARBA" id="ARBA00023002"/>
    </source>
</evidence>
<comment type="catalytic activity">
    <reaction evidence="11">
        <text>(2R,3R)-2,3-dihydroxy-3-methylpentanoate + NADP(+) = (S)-2-ethyl-2-hydroxy-3-oxobutanoate + NADPH + H(+)</text>
        <dbReference type="Rhea" id="RHEA:13493"/>
        <dbReference type="ChEBI" id="CHEBI:15378"/>
        <dbReference type="ChEBI" id="CHEBI:49256"/>
        <dbReference type="ChEBI" id="CHEBI:49258"/>
        <dbReference type="ChEBI" id="CHEBI:57783"/>
        <dbReference type="ChEBI" id="CHEBI:58349"/>
        <dbReference type="EC" id="1.1.1.86"/>
    </reaction>
</comment>
<feature type="binding site" evidence="11">
    <location>
        <position position="54"/>
    </location>
    <ligand>
        <name>NADP(+)</name>
        <dbReference type="ChEBI" id="CHEBI:58349"/>
    </ligand>
</feature>
<evidence type="ECO:0000256" key="1">
    <source>
        <dbReference type="ARBA" id="ARBA00004864"/>
    </source>
</evidence>
<dbReference type="Proteomes" id="UP000662939">
    <property type="component" value="Chromosome"/>
</dbReference>
<keyword evidence="9 11" id="KW-0100">Branched-chain amino acid biosynthesis</keyword>
<feature type="binding site" evidence="11 12">
    <location>
        <position position="232"/>
    </location>
    <ligand>
        <name>Mg(2+)</name>
        <dbReference type="ChEBI" id="CHEBI:18420"/>
        <label>2</label>
    </ligand>
</feature>